<feature type="transmembrane region" description="Helical" evidence="7">
    <location>
        <begin position="224"/>
        <end position="247"/>
    </location>
</feature>
<comment type="caution">
    <text evidence="9">The sequence shown here is derived from an EMBL/GenBank/DDBJ whole genome shotgun (WGS) entry which is preliminary data.</text>
</comment>
<evidence type="ECO:0000313" key="10">
    <source>
        <dbReference type="Proteomes" id="UP000824071"/>
    </source>
</evidence>
<evidence type="ECO:0000256" key="3">
    <source>
        <dbReference type="ARBA" id="ARBA00022692"/>
    </source>
</evidence>
<dbReference type="GO" id="GO:0022857">
    <property type="term" value="F:transmembrane transporter activity"/>
    <property type="evidence" value="ECO:0007669"/>
    <property type="project" value="InterPro"/>
</dbReference>
<evidence type="ECO:0000256" key="1">
    <source>
        <dbReference type="ARBA" id="ARBA00004651"/>
    </source>
</evidence>
<feature type="domain" description="Threonine/serine exporter-like N-terminal" evidence="8">
    <location>
        <begin position="10"/>
        <end position="245"/>
    </location>
</feature>
<dbReference type="Proteomes" id="UP000824071">
    <property type="component" value="Unassembled WGS sequence"/>
</dbReference>
<dbReference type="PANTHER" id="PTHR34390:SF2">
    <property type="entry name" value="SUCCINATE TRANSPORTER SUBUNIT YJJP-RELATED"/>
    <property type="match status" value="1"/>
</dbReference>
<reference evidence="9" key="1">
    <citation type="submission" date="2020-10" db="EMBL/GenBank/DDBJ databases">
        <authorList>
            <person name="Gilroy R."/>
        </authorList>
    </citation>
    <scope>NUCLEOTIDE SEQUENCE</scope>
    <source>
        <strain evidence="9">ChiGjej1B1-19959</strain>
    </source>
</reference>
<dbReference type="AlphaFoldDB" id="A0A9D1LDZ1"/>
<keyword evidence="2" id="KW-1003">Cell membrane</keyword>
<reference evidence="9" key="2">
    <citation type="journal article" date="2021" name="PeerJ">
        <title>Extensive microbial diversity within the chicken gut microbiome revealed by metagenomics and culture.</title>
        <authorList>
            <person name="Gilroy R."/>
            <person name="Ravi A."/>
            <person name="Getino M."/>
            <person name="Pursley I."/>
            <person name="Horton D.L."/>
            <person name="Alikhan N.F."/>
            <person name="Baker D."/>
            <person name="Gharbi K."/>
            <person name="Hall N."/>
            <person name="Watson M."/>
            <person name="Adriaenssens E.M."/>
            <person name="Foster-Nyarko E."/>
            <person name="Jarju S."/>
            <person name="Secka A."/>
            <person name="Antonio M."/>
            <person name="Oren A."/>
            <person name="Chaudhuri R.R."/>
            <person name="La Ragione R."/>
            <person name="Hildebrand F."/>
            <person name="Pallen M.J."/>
        </authorList>
    </citation>
    <scope>NUCLEOTIDE SEQUENCE</scope>
    <source>
        <strain evidence="9">ChiGjej1B1-19959</strain>
    </source>
</reference>
<proteinExistence type="inferred from homology"/>
<dbReference type="InterPro" id="IPR010619">
    <property type="entry name" value="ThrE-like_N"/>
</dbReference>
<dbReference type="GO" id="GO:0015744">
    <property type="term" value="P:succinate transport"/>
    <property type="evidence" value="ECO:0007669"/>
    <property type="project" value="TreeGrafter"/>
</dbReference>
<gene>
    <name evidence="9" type="ORF">IAC53_06270</name>
</gene>
<dbReference type="InterPro" id="IPR050539">
    <property type="entry name" value="ThrE_Dicarb/AminoAcid_Exp"/>
</dbReference>
<evidence type="ECO:0000256" key="6">
    <source>
        <dbReference type="ARBA" id="ARBA00034125"/>
    </source>
</evidence>
<keyword evidence="5 7" id="KW-0472">Membrane</keyword>
<feature type="transmembrane region" description="Helical" evidence="7">
    <location>
        <begin position="140"/>
        <end position="157"/>
    </location>
</feature>
<keyword evidence="4 7" id="KW-1133">Transmembrane helix</keyword>
<feature type="transmembrane region" description="Helical" evidence="7">
    <location>
        <begin position="194"/>
        <end position="212"/>
    </location>
</feature>
<comment type="subcellular location">
    <subcellularLocation>
        <location evidence="1">Cell membrane</location>
        <topology evidence="1">Multi-pass membrane protein</topology>
    </subcellularLocation>
</comment>
<organism evidence="9 10">
    <name type="scientific">Candidatus Fimenecus excrementigallinarum</name>
    <dbReference type="NCBI Taxonomy" id="2840816"/>
    <lineage>
        <taxon>Bacteria</taxon>
        <taxon>Bacillati</taxon>
        <taxon>Bacillota</taxon>
        <taxon>Clostridia</taxon>
        <taxon>Candidatus Fimenecus</taxon>
    </lineage>
</organism>
<comment type="similarity">
    <text evidence="6">Belongs to the ThrE exporter (TC 2.A.79) family.</text>
</comment>
<accession>A0A9D1LDZ1</accession>
<evidence type="ECO:0000256" key="7">
    <source>
        <dbReference type="SAM" id="Phobius"/>
    </source>
</evidence>
<feature type="transmembrane region" description="Helical" evidence="7">
    <location>
        <begin position="115"/>
        <end position="134"/>
    </location>
</feature>
<dbReference type="Pfam" id="PF06738">
    <property type="entry name" value="ThrE"/>
    <property type="match status" value="1"/>
</dbReference>
<dbReference type="EMBL" id="DVMW01000036">
    <property type="protein sequence ID" value="HIU36189.1"/>
    <property type="molecule type" value="Genomic_DNA"/>
</dbReference>
<evidence type="ECO:0000259" key="8">
    <source>
        <dbReference type="Pfam" id="PF06738"/>
    </source>
</evidence>
<evidence type="ECO:0000313" key="9">
    <source>
        <dbReference type="EMBL" id="HIU36189.1"/>
    </source>
</evidence>
<name>A0A9D1LDZ1_9FIRM</name>
<evidence type="ECO:0000256" key="5">
    <source>
        <dbReference type="ARBA" id="ARBA00023136"/>
    </source>
</evidence>
<dbReference type="GO" id="GO:0005886">
    <property type="term" value="C:plasma membrane"/>
    <property type="evidence" value="ECO:0007669"/>
    <property type="project" value="UniProtKB-SubCell"/>
</dbReference>
<sequence>METEKLLSATLDIGEEMLISGAEVGRVEDSMRRMLSAYALQRVDVFTITSSIVVTVTDAEGKTLTQTRRIRGYSTDLDRLHALNGLSRRICEKKPPLSEMKSALAEILQNRPYPVLVQALAFAVIAGSFTLFFGGSAPEAAASALIGLLLKFVVLLMQKTGVNQVFANVVHSFFVSLLAFLCTAAGFGAQPDSIIIGNIMLLIPGIGMTNAIRDIISGDIIAGILRFCEAVVIALAIAAGYSIAALLCGRLLP</sequence>
<keyword evidence="3 7" id="KW-0812">Transmembrane</keyword>
<dbReference type="PANTHER" id="PTHR34390">
    <property type="entry name" value="UPF0442 PROTEIN YJJB-RELATED"/>
    <property type="match status" value="1"/>
</dbReference>
<evidence type="ECO:0000256" key="4">
    <source>
        <dbReference type="ARBA" id="ARBA00022989"/>
    </source>
</evidence>
<protein>
    <submittedName>
        <fullName evidence="9">Threonine/serine exporter family protein</fullName>
    </submittedName>
</protein>
<evidence type="ECO:0000256" key="2">
    <source>
        <dbReference type="ARBA" id="ARBA00022475"/>
    </source>
</evidence>
<feature type="transmembrane region" description="Helical" evidence="7">
    <location>
        <begin position="169"/>
        <end position="188"/>
    </location>
</feature>